<organism evidence="1">
    <name type="scientific">Opuntia streptacantha</name>
    <name type="common">Prickly pear cactus</name>
    <name type="synonym">Opuntia cardona</name>
    <dbReference type="NCBI Taxonomy" id="393608"/>
    <lineage>
        <taxon>Eukaryota</taxon>
        <taxon>Viridiplantae</taxon>
        <taxon>Streptophyta</taxon>
        <taxon>Embryophyta</taxon>
        <taxon>Tracheophyta</taxon>
        <taxon>Spermatophyta</taxon>
        <taxon>Magnoliopsida</taxon>
        <taxon>eudicotyledons</taxon>
        <taxon>Gunneridae</taxon>
        <taxon>Pentapetalae</taxon>
        <taxon>Caryophyllales</taxon>
        <taxon>Cactineae</taxon>
        <taxon>Cactaceae</taxon>
        <taxon>Opuntioideae</taxon>
        <taxon>Opuntia</taxon>
    </lineage>
</organism>
<evidence type="ECO:0000313" key="1">
    <source>
        <dbReference type="EMBL" id="MBA4623654.1"/>
    </source>
</evidence>
<proteinExistence type="predicted"/>
<name>A0A7C8YPU0_OPUST</name>
<reference evidence="1" key="1">
    <citation type="journal article" date="2013" name="J. Plant Res.">
        <title>Effect of fungi and light on seed germination of three Opuntia species from semiarid lands of central Mexico.</title>
        <authorList>
            <person name="Delgado-Sanchez P."/>
            <person name="Jimenez-Bremont J.F."/>
            <person name="Guerrero-Gonzalez Mde L."/>
            <person name="Flores J."/>
        </authorList>
    </citation>
    <scope>NUCLEOTIDE SEQUENCE</scope>
    <source>
        <tissue evidence="1">Cladode</tissue>
    </source>
</reference>
<reference evidence="1" key="2">
    <citation type="submission" date="2020-07" db="EMBL/GenBank/DDBJ databases">
        <authorList>
            <person name="Vera ALvarez R."/>
            <person name="Arias-Moreno D.M."/>
            <person name="Jimenez-Jacinto V."/>
            <person name="Jimenez-Bremont J.F."/>
            <person name="Swaminathan K."/>
            <person name="Moose S.P."/>
            <person name="Guerrero-Gonzalez M.L."/>
            <person name="Marino-Ramirez L."/>
            <person name="Landsman D."/>
            <person name="Rodriguez-Kessler M."/>
            <person name="Delgado-Sanchez P."/>
        </authorList>
    </citation>
    <scope>NUCLEOTIDE SEQUENCE</scope>
    <source>
        <tissue evidence="1">Cladode</tissue>
    </source>
</reference>
<protein>
    <submittedName>
        <fullName evidence="1">Uncharacterized protein</fullName>
    </submittedName>
</protein>
<sequence length="124" mass="14056">MKKLKPKAFPSASKPVSYMFLQYFPRCIHTKLKYHPSNVEFFFPFLPTFLGGVVRGRSLGTTSIYGLSTSVVIVSAGAWRTNCPFTLGRCSASLFLLWYLTFFSKHRPLRFSRNFARAASLSAE</sequence>
<dbReference type="AlphaFoldDB" id="A0A7C8YPU0"/>
<dbReference type="EMBL" id="GISG01044020">
    <property type="protein sequence ID" value="MBA4623654.1"/>
    <property type="molecule type" value="Transcribed_RNA"/>
</dbReference>
<accession>A0A7C8YPU0</accession>